<dbReference type="EMBL" id="JBGMDY010000009">
    <property type="protein sequence ID" value="KAL2321742.1"/>
    <property type="molecule type" value="Genomic_DNA"/>
</dbReference>
<name>A0ABD1LE05_9FABA</name>
<comment type="caution">
    <text evidence="1">The sequence shown here is derived from an EMBL/GenBank/DDBJ whole genome shotgun (WGS) entry which is preliminary data.</text>
</comment>
<evidence type="ECO:0000313" key="2">
    <source>
        <dbReference type="Proteomes" id="UP001603857"/>
    </source>
</evidence>
<dbReference type="Proteomes" id="UP001603857">
    <property type="component" value="Unassembled WGS sequence"/>
</dbReference>
<accession>A0ABD1LE05</accession>
<sequence length="131" mass="15447">MASMGKLSYRRLRNEEELDEEIILVREVKKARAWLKLRALAGRRRPRLRVAALRRFVRKRTKSLSRFRLSWRKILKKLKNGQSHVNDLFGNNFLLMQGNLAPFECGNKPYMGYYGLQRLSTSTTYSNARIT</sequence>
<gene>
    <name evidence="1" type="ORF">Fmac_026121</name>
</gene>
<keyword evidence="2" id="KW-1185">Reference proteome</keyword>
<dbReference type="AlphaFoldDB" id="A0ABD1LE05"/>
<organism evidence="1 2">
    <name type="scientific">Flemingia macrophylla</name>
    <dbReference type="NCBI Taxonomy" id="520843"/>
    <lineage>
        <taxon>Eukaryota</taxon>
        <taxon>Viridiplantae</taxon>
        <taxon>Streptophyta</taxon>
        <taxon>Embryophyta</taxon>
        <taxon>Tracheophyta</taxon>
        <taxon>Spermatophyta</taxon>
        <taxon>Magnoliopsida</taxon>
        <taxon>eudicotyledons</taxon>
        <taxon>Gunneridae</taxon>
        <taxon>Pentapetalae</taxon>
        <taxon>rosids</taxon>
        <taxon>fabids</taxon>
        <taxon>Fabales</taxon>
        <taxon>Fabaceae</taxon>
        <taxon>Papilionoideae</taxon>
        <taxon>50 kb inversion clade</taxon>
        <taxon>NPAAA clade</taxon>
        <taxon>indigoferoid/millettioid clade</taxon>
        <taxon>Phaseoleae</taxon>
        <taxon>Flemingia</taxon>
    </lineage>
</organism>
<proteinExistence type="predicted"/>
<dbReference type="PANTHER" id="PTHR36795">
    <property type="entry name" value="OS01G0938400 PROTEIN"/>
    <property type="match status" value="1"/>
</dbReference>
<reference evidence="1 2" key="1">
    <citation type="submission" date="2024-08" db="EMBL/GenBank/DDBJ databases">
        <title>Insights into the chromosomal genome structure of Flemingia macrophylla.</title>
        <authorList>
            <person name="Ding Y."/>
            <person name="Zhao Y."/>
            <person name="Bi W."/>
            <person name="Wu M."/>
            <person name="Zhao G."/>
            <person name="Gong Y."/>
            <person name="Li W."/>
            <person name="Zhang P."/>
        </authorList>
    </citation>
    <scope>NUCLEOTIDE SEQUENCE [LARGE SCALE GENOMIC DNA]</scope>
    <source>
        <strain evidence="1">DYQJB</strain>
        <tissue evidence="1">Leaf</tissue>
    </source>
</reference>
<dbReference type="PANTHER" id="PTHR36795:SF3">
    <property type="match status" value="1"/>
</dbReference>
<evidence type="ECO:0008006" key="3">
    <source>
        <dbReference type="Google" id="ProtNLM"/>
    </source>
</evidence>
<protein>
    <recommendedName>
        <fullName evidence="3">Ribosomal protein S14</fullName>
    </recommendedName>
</protein>
<evidence type="ECO:0000313" key="1">
    <source>
        <dbReference type="EMBL" id="KAL2321742.1"/>
    </source>
</evidence>